<keyword evidence="4" id="KW-0547">Nucleotide-binding</keyword>
<evidence type="ECO:0000259" key="10">
    <source>
        <dbReference type="PROSITE" id="PS50929"/>
    </source>
</evidence>
<evidence type="ECO:0000256" key="7">
    <source>
        <dbReference type="ARBA" id="ARBA00023136"/>
    </source>
</evidence>
<dbReference type="InterPro" id="IPR039421">
    <property type="entry name" value="Type_1_exporter"/>
</dbReference>
<dbReference type="SUPFAM" id="SSF90123">
    <property type="entry name" value="ABC transporter transmembrane region"/>
    <property type="match status" value="1"/>
</dbReference>
<dbReference type="InterPro" id="IPR027417">
    <property type="entry name" value="P-loop_NTPase"/>
</dbReference>
<dbReference type="InterPro" id="IPR017871">
    <property type="entry name" value="ABC_transporter-like_CS"/>
</dbReference>
<organism evidence="11 12">
    <name type="scientific">Metamycoplasma neophronis</name>
    <dbReference type="NCBI Taxonomy" id="872983"/>
    <lineage>
        <taxon>Bacteria</taxon>
        <taxon>Bacillati</taxon>
        <taxon>Mycoplasmatota</taxon>
        <taxon>Mycoplasmoidales</taxon>
        <taxon>Metamycoplasmataceae</taxon>
        <taxon>Metamycoplasma</taxon>
    </lineage>
</organism>
<accession>A0ABY2Z052</accession>
<feature type="transmembrane region" description="Helical" evidence="8">
    <location>
        <begin position="184"/>
        <end position="208"/>
    </location>
</feature>
<evidence type="ECO:0000256" key="2">
    <source>
        <dbReference type="ARBA" id="ARBA00005417"/>
    </source>
</evidence>
<dbReference type="InterPro" id="IPR003439">
    <property type="entry name" value="ABC_transporter-like_ATP-bd"/>
</dbReference>
<dbReference type="InterPro" id="IPR003593">
    <property type="entry name" value="AAA+_ATPase"/>
</dbReference>
<evidence type="ECO:0000256" key="3">
    <source>
        <dbReference type="ARBA" id="ARBA00022692"/>
    </source>
</evidence>
<dbReference type="Pfam" id="PF00664">
    <property type="entry name" value="ABC_membrane"/>
    <property type="match status" value="1"/>
</dbReference>
<dbReference type="PANTHER" id="PTHR43394">
    <property type="entry name" value="ATP-DEPENDENT PERMEASE MDL1, MITOCHONDRIAL"/>
    <property type="match status" value="1"/>
</dbReference>
<gene>
    <name evidence="11" type="ORF">FJR74_01925</name>
</gene>
<reference evidence="11" key="1">
    <citation type="submission" date="2019-06" db="EMBL/GenBank/DDBJ databases">
        <title>Mycoplasma neophronis type strain whole genome sequence.</title>
        <authorList>
            <person name="Spergser J."/>
        </authorList>
    </citation>
    <scope>NUCLEOTIDE SEQUENCE [LARGE SCALE GENOMIC DNA]</scope>
    <source>
        <strain evidence="11">DSM 24097</strain>
    </source>
</reference>
<dbReference type="Proteomes" id="UP000316851">
    <property type="component" value="Unassembled WGS sequence"/>
</dbReference>
<dbReference type="Gene3D" id="3.40.50.300">
    <property type="entry name" value="P-loop containing nucleotide triphosphate hydrolases"/>
    <property type="match status" value="1"/>
</dbReference>
<feature type="transmembrane region" description="Helical" evidence="8">
    <location>
        <begin position="81"/>
        <end position="107"/>
    </location>
</feature>
<dbReference type="RefSeq" id="WP_140914864.1">
    <property type="nucleotide sequence ID" value="NZ_VHHP01000004.1"/>
</dbReference>
<evidence type="ECO:0000313" key="11">
    <source>
        <dbReference type="EMBL" id="TPR53899.1"/>
    </source>
</evidence>
<dbReference type="InterPro" id="IPR011527">
    <property type="entry name" value="ABC1_TM_dom"/>
</dbReference>
<keyword evidence="6 8" id="KW-1133">Transmembrane helix</keyword>
<evidence type="ECO:0000256" key="4">
    <source>
        <dbReference type="ARBA" id="ARBA00022741"/>
    </source>
</evidence>
<feature type="transmembrane region" description="Helical" evidence="8">
    <location>
        <begin position="157"/>
        <end position="178"/>
    </location>
</feature>
<feature type="domain" description="ABC transporter" evidence="9">
    <location>
        <begin position="363"/>
        <end position="601"/>
    </location>
</feature>
<dbReference type="PANTHER" id="PTHR43394:SF1">
    <property type="entry name" value="ATP-BINDING CASSETTE SUB-FAMILY B MEMBER 10, MITOCHONDRIAL"/>
    <property type="match status" value="1"/>
</dbReference>
<dbReference type="InterPro" id="IPR036640">
    <property type="entry name" value="ABC1_TM_sf"/>
</dbReference>
<keyword evidence="7 8" id="KW-0472">Membrane</keyword>
<comment type="caution">
    <text evidence="11">The sequence shown here is derived from an EMBL/GenBank/DDBJ whole genome shotgun (WGS) entry which is preliminary data.</text>
</comment>
<protein>
    <submittedName>
        <fullName evidence="11">ABC transporter ATP-binding protein</fullName>
    </submittedName>
</protein>
<keyword evidence="5 11" id="KW-0067">ATP-binding</keyword>
<feature type="domain" description="ABC transmembrane type-1" evidence="10">
    <location>
        <begin position="17"/>
        <end position="336"/>
    </location>
</feature>
<evidence type="ECO:0000256" key="5">
    <source>
        <dbReference type="ARBA" id="ARBA00022840"/>
    </source>
</evidence>
<dbReference type="SMART" id="SM00382">
    <property type="entry name" value="AAA"/>
    <property type="match status" value="1"/>
</dbReference>
<evidence type="ECO:0000313" key="12">
    <source>
        <dbReference type="Proteomes" id="UP000316851"/>
    </source>
</evidence>
<keyword evidence="12" id="KW-1185">Reference proteome</keyword>
<evidence type="ECO:0000256" key="8">
    <source>
        <dbReference type="SAM" id="Phobius"/>
    </source>
</evidence>
<name>A0ABY2Z052_9BACT</name>
<dbReference type="PROSITE" id="PS50893">
    <property type="entry name" value="ABC_TRANSPORTER_2"/>
    <property type="match status" value="1"/>
</dbReference>
<evidence type="ECO:0000259" key="9">
    <source>
        <dbReference type="PROSITE" id="PS50893"/>
    </source>
</evidence>
<dbReference type="PROSITE" id="PS50929">
    <property type="entry name" value="ABC_TM1F"/>
    <property type="match status" value="1"/>
</dbReference>
<dbReference type="Gene3D" id="1.20.1560.10">
    <property type="entry name" value="ABC transporter type 1, transmembrane domain"/>
    <property type="match status" value="1"/>
</dbReference>
<dbReference type="Pfam" id="PF00005">
    <property type="entry name" value="ABC_tran"/>
    <property type="match status" value="1"/>
</dbReference>
<dbReference type="PROSITE" id="PS00211">
    <property type="entry name" value="ABC_TRANSPORTER_1"/>
    <property type="match status" value="1"/>
</dbReference>
<dbReference type="GO" id="GO:0005524">
    <property type="term" value="F:ATP binding"/>
    <property type="evidence" value="ECO:0007669"/>
    <property type="project" value="UniProtKB-KW"/>
</dbReference>
<proteinExistence type="inferred from homology"/>
<dbReference type="SUPFAM" id="SSF52540">
    <property type="entry name" value="P-loop containing nucleoside triphosphate hydrolases"/>
    <property type="match status" value="1"/>
</dbReference>
<evidence type="ECO:0000256" key="6">
    <source>
        <dbReference type="ARBA" id="ARBA00022989"/>
    </source>
</evidence>
<keyword evidence="3 8" id="KW-0812">Transmembrane</keyword>
<feature type="transmembrane region" description="Helical" evidence="8">
    <location>
        <begin position="12"/>
        <end position="37"/>
    </location>
</feature>
<feature type="transmembrane region" description="Helical" evidence="8">
    <location>
        <begin position="308"/>
        <end position="330"/>
    </location>
</feature>
<comment type="similarity">
    <text evidence="2">Belongs to the ABC transporter superfamily.</text>
</comment>
<comment type="subcellular location">
    <subcellularLocation>
        <location evidence="1">Cell membrane</location>
        <topology evidence="1">Multi-pass membrane protein</topology>
    </subcellularLocation>
</comment>
<feature type="transmembrane region" description="Helical" evidence="8">
    <location>
        <begin position="263"/>
        <end position="288"/>
    </location>
</feature>
<evidence type="ECO:0000256" key="1">
    <source>
        <dbReference type="ARBA" id="ARBA00004651"/>
    </source>
</evidence>
<sequence>MFRLYKYLGAKFKTLSWLAVILTLIQVGAFLVVPIFIGQMNGLIAQQTYLKAHNIPDVFESTGQILRVHFSYPSVGEALKWMGIFFTIFLIIGTISSVLSSLLASYVNTAGARQIRSYLWKHLGELSEKDIEAFSHAKILTRFTIDINRIQVGLMSLLRTMIIGPLNLVFGIVFSLLTDLKLSIVLGVLIPVLAITIITSGFVIAPLFKKEQKLYDSINNESQENILGAKVIKSYNLEMLEAEKFENVNLNWRKVSRKSWLSYNATFNSIGLFANLAVALILYVVGINSVGIKDPEQFKNTITNATTFINYVTYITVGVVMSSFVIFNIFRANVSSKRILEILDKQPDIKYVVSDKKVTEGKISFENVTFRYYENSEKNVLEDISFTINPGEILGIIGPTGSGKSTIAKLINLDFKSQYGLIKIDNNDIREIDTTSLRQNISHVYQKPALLSGTIKTNLLFAKPDASEEEIIQATKNACAYEYINRFKEKFEHHVEQKGANLSGGQKQRLSIAQGIIRRPKILILDDSTSALDAKTEAQVRSNIRQEFAKDKITTVIIAQKISSIIDADQILVMEKGKIIGRGTHEELMKTNDFYREIATLQLGGDNV</sequence>
<dbReference type="EMBL" id="VHHP01000004">
    <property type="protein sequence ID" value="TPR53899.1"/>
    <property type="molecule type" value="Genomic_DNA"/>
</dbReference>